<keyword evidence="8" id="KW-0675">Receptor</keyword>
<evidence type="ECO:0000256" key="7">
    <source>
        <dbReference type="ARBA" id="ARBA00023136"/>
    </source>
</evidence>
<dbReference type="EMBL" id="CAKKLH010000310">
    <property type="protein sequence ID" value="CAH0111143.1"/>
    <property type="molecule type" value="Genomic_DNA"/>
</dbReference>
<evidence type="ECO:0000256" key="6">
    <source>
        <dbReference type="ARBA" id="ARBA00023065"/>
    </source>
</evidence>
<evidence type="ECO:0000313" key="13">
    <source>
        <dbReference type="EMBL" id="CAH0111143.1"/>
    </source>
</evidence>
<comment type="subcellular location">
    <subcellularLocation>
        <location evidence="1">Cell membrane</location>
        <topology evidence="1">Multi-pass membrane protein</topology>
    </subcellularLocation>
</comment>
<keyword evidence="5" id="KW-1133">Transmembrane helix</keyword>
<proteinExistence type="predicted"/>
<evidence type="ECO:0000256" key="11">
    <source>
        <dbReference type="ARBA" id="ARBA00023303"/>
    </source>
</evidence>
<reference evidence="13" key="1">
    <citation type="submission" date="2021-11" db="EMBL/GenBank/DDBJ databases">
        <authorList>
            <person name="Schell T."/>
        </authorList>
    </citation>
    <scope>NUCLEOTIDE SEQUENCE</scope>
    <source>
        <strain evidence="13">M5</strain>
    </source>
</reference>
<dbReference type="InterPro" id="IPR019594">
    <property type="entry name" value="Glu/Gly-bd"/>
</dbReference>
<sequence length="287" mass="32101">MTTESEHGWKYRKCRNSKDIPLATGISVSVGTEEIIKDPLLPHSWAQRIWPFTALHADHNQLKKKRKTLIVGSQISTGLFHVNVIRQTSGYITEIQGVAVKALDFISQRYHFTYSSLQVNDSYFEKQSDTLPGLAYYLEKGKSDLVIGPIVMTTNHLAVMDFAEGYAYSTVALIIPMPESSDNNAAAIVHPFQIPAAKDGVYKQLGDKMRSNSKSRCAKRQECVDLVKSGPYVYLQGVFTAINIIDEDFKVANTCRLAFARKIESMPGPLAWTLTKKSPYTKFITKG</sequence>
<keyword evidence="9" id="KW-0325">Glycoprotein</keyword>
<comment type="caution">
    <text evidence="13">The sequence shown here is derived from an EMBL/GenBank/DDBJ whole genome shotgun (WGS) entry which is preliminary data.</text>
</comment>
<dbReference type="Gene3D" id="3.40.190.10">
    <property type="entry name" value="Periplasmic binding protein-like II"/>
    <property type="match status" value="1"/>
</dbReference>
<dbReference type="OrthoDB" id="8182981at2759"/>
<keyword evidence="7" id="KW-0472">Membrane</keyword>
<dbReference type="PANTHER" id="PTHR42643">
    <property type="entry name" value="IONOTROPIC RECEPTOR 20A-RELATED"/>
    <property type="match status" value="1"/>
</dbReference>
<keyword evidence="6" id="KW-0406">Ion transport</keyword>
<evidence type="ECO:0000256" key="8">
    <source>
        <dbReference type="ARBA" id="ARBA00023170"/>
    </source>
</evidence>
<accession>A0A8J2WAE0</accession>
<dbReference type="Pfam" id="PF10613">
    <property type="entry name" value="Lig_chan-Glu_bd"/>
    <property type="match status" value="1"/>
</dbReference>
<keyword evidence="4" id="KW-0812">Transmembrane</keyword>
<dbReference type="SUPFAM" id="SSF53850">
    <property type="entry name" value="Periplasmic binding protein-like II"/>
    <property type="match status" value="1"/>
</dbReference>
<protein>
    <recommendedName>
        <fullName evidence="12">Ionotropic glutamate receptor L-glutamate and glycine-binding domain-containing protein</fullName>
    </recommendedName>
</protein>
<keyword evidence="10" id="KW-1071">Ligand-gated ion channel</keyword>
<evidence type="ECO:0000256" key="1">
    <source>
        <dbReference type="ARBA" id="ARBA00004651"/>
    </source>
</evidence>
<keyword evidence="11" id="KW-0407">Ion channel</keyword>
<evidence type="ECO:0000256" key="4">
    <source>
        <dbReference type="ARBA" id="ARBA00022692"/>
    </source>
</evidence>
<keyword evidence="2" id="KW-0813">Transport</keyword>
<evidence type="ECO:0000313" key="14">
    <source>
        <dbReference type="Proteomes" id="UP000789390"/>
    </source>
</evidence>
<name>A0A8J2WAE0_9CRUS</name>
<evidence type="ECO:0000256" key="2">
    <source>
        <dbReference type="ARBA" id="ARBA00022448"/>
    </source>
</evidence>
<dbReference type="GO" id="GO:0015276">
    <property type="term" value="F:ligand-gated monoatomic ion channel activity"/>
    <property type="evidence" value="ECO:0007669"/>
    <property type="project" value="InterPro"/>
</dbReference>
<evidence type="ECO:0000256" key="9">
    <source>
        <dbReference type="ARBA" id="ARBA00023180"/>
    </source>
</evidence>
<dbReference type="AlphaFoldDB" id="A0A8J2WAE0"/>
<feature type="domain" description="Ionotropic glutamate receptor L-glutamate and glycine-binding" evidence="12">
    <location>
        <begin position="84"/>
        <end position="178"/>
    </location>
</feature>
<evidence type="ECO:0000256" key="5">
    <source>
        <dbReference type="ARBA" id="ARBA00022989"/>
    </source>
</evidence>
<evidence type="ECO:0000259" key="12">
    <source>
        <dbReference type="Pfam" id="PF10613"/>
    </source>
</evidence>
<dbReference type="PANTHER" id="PTHR42643:SF24">
    <property type="entry name" value="IONOTROPIC RECEPTOR 60A"/>
    <property type="match status" value="1"/>
</dbReference>
<dbReference type="GO" id="GO:0005886">
    <property type="term" value="C:plasma membrane"/>
    <property type="evidence" value="ECO:0007669"/>
    <property type="project" value="UniProtKB-SubCell"/>
</dbReference>
<dbReference type="InterPro" id="IPR052192">
    <property type="entry name" value="Insect_Ionotropic_Sensory_Rcpt"/>
</dbReference>
<keyword evidence="3" id="KW-1003">Cell membrane</keyword>
<evidence type="ECO:0000256" key="10">
    <source>
        <dbReference type="ARBA" id="ARBA00023286"/>
    </source>
</evidence>
<evidence type="ECO:0000256" key="3">
    <source>
        <dbReference type="ARBA" id="ARBA00022475"/>
    </source>
</evidence>
<gene>
    <name evidence="13" type="ORF">DGAL_LOCUS14759</name>
</gene>
<organism evidence="13 14">
    <name type="scientific">Daphnia galeata</name>
    <dbReference type="NCBI Taxonomy" id="27404"/>
    <lineage>
        <taxon>Eukaryota</taxon>
        <taxon>Metazoa</taxon>
        <taxon>Ecdysozoa</taxon>
        <taxon>Arthropoda</taxon>
        <taxon>Crustacea</taxon>
        <taxon>Branchiopoda</taxon>
        <taxon>Diplostraca</taxon>
        <taxon>Cladocera</taxon>
        <taxon>Anomopoda</taxon>
        <taxon>Daphniidae</taxon>
        <taxon>Daphnia</taxon>
    </lineage>
</organism>
<keyword evidence="14" id="KW-1185">Reference proteome</keyword>
<dbReference type="Proteomes" id="UP000789390">
    <property type="component" value="Unassembled WGS sequence"/>
</dbReference>